<dbReference type="SUPFAM" id="SSF55785">
    <property type="entry name" value="PYP-like sensor domain (PAS domain)"/>
    <property type="match status" value="2"/>
</dbReference>
<dbReference type="PANTHER" id="PTHR43304:SF1">
    <property type="entry name" value="PAC DOMAIN-CONTAINING PROTEIN"/>
    <property type="match status" value="1"/>
</dbReference>
<keyword evidence="4" id="KW-0808">Transferase</keyword>
<evidence type="ECO:0000259" key="7">
    <source>
        <dbReference type="PROSITE" id="PS50113"/>
    </source>
</evidence>
<dbReference type="PROSITE" id="PS50113">
    <property type="entry name" value="PAC"/>
    <property type="match status" value="1"/>
</dbReference>
<keyword evidence="3" id="KW-0597">Phosphoprotein</keyword>
<protein>
    <recommendedName>
        <fullName evidence="2">histidine kinase</fullName>
        <ecNumber evidence="2">2.7.13.3</ecNumber>
    </recommendedName>
</protein>
<dbReference type="InterPro" id="IPR013655">
    <property type="entry name" value="PAS_fold_3"/>
</dbReference>
<dbReference type="Pfam" id="PF08447">
    <property type="entry name" value="PAS_3"/>
    <property type="match status" value="1"/>
</dbReference>
<dbReference type="InterPro" id="IPR013767">
    <property type="entry name" value="PAS_fold"/>
</dbReference>
<reference evidence="8" key="1">
    <citation type="journal article" date="2014" name="Front. Microbiol.">
        <title>High frequency of phylogenetically diverse reductive dehalogenase-homologous genes in deep subseafloor sedimentary metagenomes.</title>
        <authorList>
            <person name="Kawai M."/>
            <person name="Futagami T."/>
            <person name="Toyoda A."/>
            <person name="Takaki Y."/>
            <person name="Nishi S."/>
            <person name="Hori S."/>
            <person name="Arai W."/>
            <person name="Tsubouchi T."/>
            <person name="Morono Y."/>
            <person name="Uchiyama I."/>
            <person name="Ito T."/>
            <person name="Fujiyama A."/>
            <person name="Inagaki F."/>
            <person name="Takami H."/>
        </authorList>
    </citation>
    <scope>NUCLEOTIDE SEQUENCE</scope>
    <source>
        <strain evidence="8">Expedition CK06-06</strain>
    </source>
</reference>
<name>X0YNV6_9ZZZZ</name>
<dbReference type="Gene3D" id="3.30.450.20">
    <property type="entry name" value="PAS domain"/>
    <property type="match status" value="2"/>
</dbReference>
<feature type="domain" description="PAS" evidence="6">
    <location>
        <begin position="109"/>
        <end position="165"/>
    </location>
</feature>
<evidence type="ECO:0000256" key="2">
    <source>
        <dbReference type="ARBA" id="ARBA00012438"/>
    </source>
</evidence>
<dbReference type="InterPro" id="IPR000700">
    <property type="entry name" value="PAS-assoc_C"/>
</dbReference>
<evidence type="ECO:0000313" key="8">
    <source>
        <dbReference type="EMBL" id="GAG48602.1"/>
    </source>
</evidence>
<evidence type="ECO:0000256" key="4">
    <source>
        <dbReference type="ARBA" id="ARBA00022679"/>
    </source>
</evidence>
<dbReference type="InterPro" id="IPR052162">
    <property type="entry name" value="Sensor_kinase/Photoreceptor"/>
</dbReference>
<evidence type="ECO:0000256" key="5">
    <source>
        <dbReference type="ARBA" id="ARBA00022777"/>
    </source>
</evidence>
<comment type="catalytic activity">
    <reaction evidence="1">
        <text>ATP + protein L-histidine = ADP + protein N-phospho-L-histidine.</text>
        <dbReference type="EC" id="2.7.13.3"/>
    </reaction>
</comment>
<feature type="non-terminal residue" evidence="8">
    <location>
        <position position="1"/>
    </location>
</feature>
<sequence length="228" mass="25903">IYIVQDGQFVFASPLFEELSGYVHEELLGTHCLSHVHPEDREAVRKKAIESLKERSHLPYEYRFIKKNGDITWILERVTSTEYRGKRVTIGSFMDITEGKQAEEALTEAEARYRALFEASPDGILIADIETRKFKYANPAICKMLGYSEEQLTKMGVNGIHPEDKLEHVVAEFEAQARGEKTLAEGIPCLRKDGTILYADINTTTVLIGGRECNVGFFRDITERKQAE</sequence>
<dbReference type="NCBIfam" id="TIGR00229">
    <property type="entry name" value="sensory_box"/>
    <property type="match status" value="2"/>
</dbReference>
<organism evidence="8">
    <name type="scientific">marine sediment metagenome</name>
    <dbReference type="NCBI Taxonomy" id="412755"/>
    <lineage>
        <taxon>unclassified sequences</taxon>
        <taxon>metagenomes</taxon>
        <taxon>ecological metagenomes</taxon>
    </lineage>
</organism>
<dbReference type="Pfam" id="PF00989">
    <property type="entry name" value="PAS"/>
    <property type="match status" value="1"/>
</dbReference>
<evidence type="ECO:0000256" key="3">
    <source>
        <dbReference type="ARBA" id="ARBA00022553"/>
    </source>
</evidence>
<proteinExistence type="predicted"/>
<dbReference type="GO" id="GO:0006355">
    <property type="term" value="P:regulation of DNA-templated transcription"/>
    <property type="evidence" value="ECO:0007669"/>
    <property type="project" value="InterPro"/>
</dbReference>
<dbReference type="PANTHER" id="PTHR43304">
    <property type="entry name" value="PHYTOCHROME-LIKE PROTEIN CPH1"/>
    <property type="match status" value="1"/>
</dbReference>
<evidence type="ECO:0000256" key="1">
    <source>
        <dbReference type="ARBA" id="ARBA00000085"/>
    </source>
</evidence>
<keyword evidence="5" id="KW-0418">Kinase</keyword>
<comment type="caution">
    <text evidence="8">The sequence shown here is derived from an EMBL/GenBank/DDBJ whole genome shotgun (WGS) entry which is preliminary data.</text>
</comment>
<dbReference type="InterPro" id="IPR000014">
    <property type="entry name" value="PAS"/>
</dbReference>
<gene>
    <name evidence="8" type="ORF">S01H1_78839</name>
</gene>
<feature type="domain" description="PAC" evidence="7">
    <location>
        <begin position="58"/>
        <end position="108"/>
    </location>
</feature>
<dbReference type="GO" id="GO:0004673">
    <property type="term" value="F:protein histidine kinase activity"/>
    <property type="evidence" value="ECO:0007669"/>
    <property type="project" value="UniProtKB-EC"/>
</dbReference>
<dbReference type="PROSITE" id="PS50112">
    <property type="entry name" value="PAS"/>
    <property type="match status" value="2"/>
</dbReference>
<evidence type="ECO:0000259" key="6">
    <source>
        <dbReference type="PROSITE" id="PS50112"/>
    </source>
</evidence>
<dbReference type="SMART" id="SM00086">
    <property type="entry name" value="PAC"/>
    <property type="match status" value="2"/>
</dbReference>
<dbReference type="SMART" id="SM00091">
    <property type="entry name" value="PAS"/>
    <property type="match status" value="2"/>
</dbReference>
<dbReference type="InterPro" id="IPR001610">
    <property type="entry name" value="PAC"/>
</dbReference>
<feature type="domain" description="PAS" evidence="6">
    <location>
        <begin position="1"/>
        <end position="55"/>
    </location>
</feature>
<accession>X0YNV6</accession>
<dbReference type="InterPro" id="IPR035965">
    <property type="entry name" value="PAS-like_dom_sf"/>
</dbReference>
<dbReference type="CDD" id="cd00130">
    <property type="entry name" value="PAS"/>
    <property type="match status" value="2"/>
</dbReference>
<feature type="non-terminal residue" evidence="8">
    <location>
        <position position="228"/>
    </location>
</feature>
<dbReference type="AlphaFoldDB" id="X0YNV6"/>
<dbReference type="EC" id="2.7.13.3" evidence="2"/>
<dbReference type="EMBL" id="BARS01053090">
    <property type="protein sequence ID" value="GAG48602.1"/>
    <property type="molecule type" value="Genomic_DNA"/>
</dbReference>